<keyword evidence="3" id="KW-0804">Transcription</keyword>
<dbReference type="Proteomes" id="UP000292423">
    <property type="component" value="Unassembled WGS sequence"/>
</dbReference>
<reference evidence="6 7" key="1">
    <citation type="submission" date="2019-02" db="EMBL/GenBank/DDBJ databases">
        <title>Genomic Encyclopedia of Type Strains, Phase IV (KMG-IV): sequencing the most valuable type-strain genomes for metagenomic binning, comparative biology and taxonomic classification.</title>
        <authorList>
            <person name="Goeker M."/>
        </authorList>
    </citation>
    <scope>NUCLEOTIDE SEQUENCE [LARGE SCALE GENOMIC DNA]</scope>
    <source>
        <strain evidence="6 7">DSM 105135</strain>
    </source>
</reference>
<evidence type="ECO:0000256" key="3">
    <source>
        <dbReference type="ARBA" id="ARBA00023163"/>
    </source>
</evidence>
<comment type="caution">
    <text evidence="6">The sequence shown here is derived from an EMBL/GenBank/DDBJ whole genome shotgun (WGS) entry which is preliminary data.</text>
</comment>
<dbReference type="PROSITE" id="PS50977">
    <property type="entry name" value="HTH_TETR_2"/>
    <property type="match status" value="1"/>
</dbReference>
<dbReference type="OrthoDB" id="9809772at2"/>
<dbReference type="SUPFAM" id="SSF46689">
    <property type="entry name" value="Homeodomain-like"/>
    <property type="match status" value="1"/>
</dbReference>
<dbReference type="GO" id="GO:0003700">
    <property type="term" value="F:DNA-binding transcription factor activity"/>
    <property type="evidence" value="ECO:0007669"/>
    <property type="project" value="TreeGrafter"/>
</dbReference>
<keyword evidence="2 4" id="KW-0238">DNA-binding</keyword>
<dbReference type="InterPro" id="IPR009057">
    <property type="entry name" value="Homeodomain-like_sf"/>
</dbReference>
<sequence length="207" mass="23213">MSDSSAPTVRRTQAERSAATIDGLLSAAVESLMEVGYARTSTQDICKRAGVSQGALFRHFPSRLAFMIAVAEHVSKQLVLQFSTRFRLIEQQQPTDIIGLAMNLARENTRSPHQQAWIELLIAARTDNDLRLAIQPIRENYRREIRLEARDLMPTLINVIPDFDTAVEVVTMFYQGEAIYQGLDPHESGDDRRSAWIANLLRGMSGA</sequence>
<dbReference type="Pfam" id="PF00440">
    <property type="entry name" value="TetR_N"/>
    <property type="match status" value="1"/>
</dbReference>
<evidence type="ECO:0000256" key="1">
    <source>
        <dbReference type="ARBA" id="ARBA00023015"/>
    </source>
</evidence>
<dbReference type="PANTHER" id="PTHR30055:SF234">
    <property type="entry name" value="HTH-TYPE TRANSCRIPTIONAL REGULATOR BETI"/>
    <property type="match status" value="1"/>
</dbReference>
<feature type="domain" description="HTH tetR-type" evidence="5">
    <location>
        <begin position="18"/>
        <end position="78"/>
    </location>
</feature>
<dbReference type="AlphaFoldDB" id="A0A4Q7ZA13"/>
<dbReference type="InterPro" id="IPR001647">
    <property type="entry name" value="HTH_TetR"/>
</dbReference>
<proteinExistence type="predicted"/>
<dbReference type="Gene3D" id="1.10.357.10">
    <property type="entry name" value="Tetracycline Repressor, domain 2"/>
    <property type="match status" value="1"/>
</dbReference>
<accession>A0A4Q7ZA13</accession>
<dbReference type="PRINTS" id="PR00455">
    <property type="entry name" value="HTHTETR"/>
</dbReference>
<organism evidence="6 7">
    <name type="scientific">Fluviicoccus keumensis</name>
    <dbReference type="NCBI Taxonomy" id="1435465"/>
    <lineage>
        <taxon>Bacteria</taxon>
        <taxon>Pseudomonadati</taxon>
        <taxon>Pseudomonadota</taxon>
        <taxon>Gammaproteobacteria</taxon>
        <taxon>Moraxellales</taxon>
        <taxon>Moraxellaceae</taxon>
        <taxon>Fluviicoccus</taxon>
    </lineage>
</organism>
<dbReference type="GO" id="GO:0000976">
    <property type="term" value="F:transcription cis-regulatory region binding"/>
    <property type="evidence" value="ECO:0007669"/>
    <property type="project" value="TreeGrafter"/>
</dbReference>
<dbReference type="RefSeq" id="WP_130411951.1">
    <property type="nucleotide sequence ID" value="NZ_SHKX01000011.1"/>
</dbReference>
<gene>
    <name evidence="6" type="ORF">EV700_1296</name>
</gene>
<evidence type="ECO:0000259" key="5">
    <source>
        <dbReference type="PROSITE" id="PS50977"/>
    </source>
</evidence>
<protein>
    <submittedName>
        <fullName evidence="6">TetR family transcriptional regulator</fullName>
    </submittedName>
</protein>
<dbReference type="EMBL" id="SHKX01000011">
    <property type="protein sequence ID" value="RZU46911.1"/>
    <property type="molecule type" value="Genomic_DNA"/>
</dbReference>
<keyword evidence="1" id="KW-0805">Transcription regulation</keyword>
<evidence type="ECO:0000313" key="6">
    <source>
        <dbReference type="EMBL" id="RZU46911.1"/>
    </source>
</evidence>
<dbReference type="InterPro" id="IPR050109">
    <property type="entry name" value="HTH-type_TetR-like_transc_reg"/>
</dbReference>
<keyword evidence="7" id="KW-1185">Reference proteome</keyword>
<evidence type="ECO:0000256" key="2">
    <source>
        <dbReference type="ARBA" id="ARBA00023125"/>
    </source>
</evidence>
<feature type="DNA-binding region" description="H-T-H motif" evidence="4">
    <location>
        <begin position="41"/>
        <end position="60"/>
    </location>
</feature>
<evidence type="ECO:0000256" key="4">
    <source>
        <dbReference type="PROSITE-ProRule" id="PRU00335"/>
    </source>
</evidence>
<evidence type="ECO:0000313" key="7">
    <source>
        <dbReference type="Proteomes" id="UP000292423"/>
    </source>
</evidence>
<name>A0A4Q7ZA13_9GAMM</name>
<dbReference type="PANTHER" id="PTHR30055">
    <property type="entry name" value="HTH-TYPE TRANSCRIPTIONAL REGULATOR RUTR"/>
    <property type="match status" value="1"/>
</dbReference>